<evidence type="ECO:0000256" key="10">
    <source>
        <dbReference type="ARBA" id="ARBA00023211"/>
    </source>
</evidence>
<comment type="function">
    <text evidence="1 12">DNA ligase that catalyzes the formation of phosphodiester linkages between 5'-phosphoryl and 3'-hydroxyl groups in double-stranded DNA using NAD as a coenzyme and as the energy source for the reaction. It is essential for DNA replication and repair of damaged DNA.</text>
</comment>
<keyword evidence="10 12" id="KW-0464">Manganese</keyword>
<dbReference type="InterPro" id="IPR004150">
    <property type="entry name" value="NAD_DNA_ligase_OB"/>
</dbReference>
<feature type="binding site" evidence="12">
    <location>
        <position position="398"/>
    </location>
    <ligand>
        <name>Zn(2+)</name>
        <dbReference type="ChEBI" id="CHEBI:29105"/>
    </ligand>
</feature>
<dbReference type="GO" id="GO:0006281">
    <property type="term" value="P:DNA repair"/>
    <property type="evidence" value="ECO:0007669"/>
    <property type="project" value="UniProtKB-KW"/>
</dbReference>
<evidence type="ECO:0000256" key="2">
    <source>
        <dbReference type="ARBA" id="ARBA00022598"/>
    </source>
</evidence>
<dbReference type="SMART" id="SM00292">
    <property type="entry name" value="BRCT"/>
    <property type="match status" value="1"/>
</dbReference>
<feature type="binding site" evidence="12">
    <location>
        <position position="133"/>
    </location>
    <ligand>
        <name>NAD(+)</name>
        <dbReference type="ChEBI" id="CHEBI:57540"/>
    </ligand>
</feature>
<evidence type="ECO:0000256" key="3">
    <source>
        <dbReference type="ARBA" id="ARBA00022705"/>
    </source>
</evidence>
<feature type="binding site" evidence="12">
    <location>
        <position position="411"/>
    </location>
    <ligand>
        <name>Zn(2+)</name>
        <dbReference type="ChEBI" id="CHEBI:29105"/>
    </ligand>
</feature>
<keyword evidence="8 12" id="KW-0520">NAD</keyword>
<dbReference type="GO" id="GO:0006260">
    <property type="term" value="P:DNA replication"/>
    <property type="evidence" value="ECO:0007669"/>
    <property type="project" value="UniProtKB-KW"/>
</dbReference>
<dbReference type="InterPro" id="IPR010994">
    <property type="entry name" value="RuvA_2-like"/>
</dbReference>
<dbReference type="Pfam" id="PF12826">
    <property type="entry name" value="HHH_2"/>
    <property type="match status" value="1"/>
</dbReference>
<comment type="catalytic activity">
    <reaction evidence="11 12">
        <text>NAD(+) + (deoxyribonucleotide)n-3'-hydroxyl + 5'-phospho-(deoxyribonucleotide)m = (deoxyribonucleotide)n+m + AMP + beta-nicotinamide D-nucleotide.</text>
        <dbReference type="EC" id="6.5.1.2"/>
    </reaction>
</comment>
<dbReference type="PIRSF" id="PIRSF001604">
    <property type="entry name" value="LigA"/>
    <property type="match status" value="1"/>
</dbReference>
<dbReference type="Pfam" id="PF01653">
    <property type="entry name" value="DNA_ligase_aden"/>
    <property type="match status" value="1"/>
</dbReference>
<dbReference type="InterPro" id="IPR001679">
    <property type="entry name" value="DNA_ligase"/>
</dbReference>
<feature type="binding site" evidence="12">
    <location>
        <begin position="75"/>
        <end position="76"/>
    </location>
    <ligand>
        <name>NAD(+)</name>
        <dbReference type="ChEBI" id="CHEBI:57540"/>
    </ligand>
</feature>
<keyword evidence="3 12" id="KW-0235">DNA replication</keyword>
<dbReference type="SUPFAM" id="SSF47781">
    <property type="entry name" value="RuvA domain 2-like"/>
    <property type="match status" value="1"/>
</dbReference>
<keyword evidence="6 12" id="KW-0862">Zinc</keyword>
<dbReference type="CDD" id="cd17748">
    <property type="entry name" value="BRCT_DNA_ligase_like"/>
    <property type="match status" value="1"/>
</dbReference>
<keyword evidence="5 12" id="KW-0227">DNA damage</keyword>
<evidence type="ECO:0000256" key="1">
    <source>
        <dbReference type="ARBA" id="ARBA00004067"/>
    </source>
</evidence>
<keyword evidence="15" id="KW-1185">Reference proteome</keyword>
<keyword evidence="7 12" id="KW-0460">Magnesium</keyword>
<evidence type="ECO:0000256" key="12">
    <source>
        <dbReference type="HAMAP-Rule" id="MF_01588"/>
    </source>
</evidence>
<feature type="binding site" evidence="12">
    <location>
        <position position="303"/>
    </location>
    <ligand>
        <name>NAD(+)</name>
        <dbReference type="ChEBI" id="CHEBI:57540"/>
    </ligand>
</feature>
<evidence type="ECO:0000256" key="5">
    <source>
        <dbReference type="ARBA" id="ARBA00022763"/>
    </source>
</evidence>
<accession>A0A8H2M3D9</accession>
<comment type="cofactor">
    <cofactor evidence="12">
        <name>Mg(2+)</name>
        <dbReference type="ChEBI" id="CHEBI:18420"/>
    </cofactor>
    <cofactor evidence="12">
        <name>Mn(2+)</name>
        <dbReference type="ChEBI" id="CHEBI:29035"/>
    </cofactor>
</comment>
<dbReference type="Pfam" id="PF00533">
    <property type="entry name" value="BRCT"/>
    <property type="match status" value="1"/>
</dbReference>
<dbReference type="Pfam" id="PF03120">
    <property type="entry name" value="OB_DNA_ligase"/>
    <property type="match status" value="1"/>
</dbReference>
<dbReference type="EMBL" id="CAACYI010000001">
    <property type="protein sequence ID" value="VFB15799.1"/>
    <property type="molecule type" value="Genomic_DNA"/>
</dbReference>
<gene>
    <name evidence="12 14" type="primary">ligA</name>
    <name evidence="14" type="ORF">NCTC13150_00303</name>
</gene>
<keyword evidence="9 12" id="KW-0234">DNA repair</keyword>
<dbReference type="FunFam" id="1.10.150.20:FF:000007">
    <property type="entry name" value="DNA ligase"/>
    <property type="match status" value="1"/>
</dbReference>
<feature type="binding site" evidence="12">
    <location>
        <position position="395"/>
    </location>
    <ligand>
        <name>Zn(2+)</name>
        <dbReference type="ChEBI" id="CHEBI:29105"/>
    </ligand>
</feature>
<dbReference type="InterPro" id="IPR033136">
    <property type="entry name" value="DNA_ligase_CS"/>
</dbReference>
<dbReference type="GO" id="GO:0046872">
    <property type="term" value="F:metal ion binding"/>
    <property type="evidence" value="ECO:0007669"/>
    <property type="project" value="UniProtKB-KW"/>
</dbReference>
<dbReference type="SUPFAM" id="SSF56091">
    <property type="entry name" value="DNA ligase/mRNA capping enzyme, catalytic domain"/>
    <property type="match status" value="1"/>
</dbReference>
<evidence type="ECO:0000256" key="8">
    <source>
        <dbReference type="ARBA" id="ARBA00023027"/>
    </source>
</evidence>
<dbReference type="Proteomes" id="UP000377798">
    <property type="component" value="Unassembled WGS sequence"/>
</dbReference>
<keyword evidence="2 12" id="KW-0436">Ligase</keyword>
<dbReference type="InterPro" id="IPR041663">
    <property type="entry name" value="DisA/LigA_HHH"/>
</dbReference>
<sequence>MTMEEMVATLNKWSHAYYTLDQPLVSDGEYDRLYDRLVQEEKETGRVLADSPSLRVGDKILEDFQKYTHRGQLYSLDKAQTFEALEAWESRNKKLLEEAGYQKDPGYVVELKFDGLTINVTYEDGILTHAATRGDGQVGEEILEQIRRIPSIPLSIADKETMEIQGEGLMPLKALEDYNKTAQEPLKNARNAAAGALRNLDPNVVKERSLTAYFYNIGYKTGPGFATDLEMKEKIRSLGLRVHPFIHLEKSLEGVFKRIHQVEGFRKDLDVLIDGVVVKINDMGARELLGFTNKFPRWAIAYKFAAKEATSILREVHWNVGRTGKVTPTAEFDPVDIEGVTIRRATLNNYDDILRKKVEIGARILLRRSNDVIPEIMGVLPSDGPKEKIQKPDHCPYCHAEIVQEGVHIFCPNSLSCQPQLLAKMKHFCSRGAMNIEGLSEKTLAKLMTEKNIRSIGDLYDLNFQDFRSMEGFGDKRSQQLIEAIEASKTPNLANFIFALGIGQVGAKGAQDLARAFGSFEALRRASQEEILAVPDMGPVTARELVTFFHDPEIIKELDHLKASGIQVQDFKASQKDQIFAGKTFVLTGSLSRKRSQVEEEIQSLGGKTSSSVSKNTDYVLAGKKAGSKAKEAQKLGVAIISEEDYKEMLNKGVGK</sequence>
<feature type="active site" description="N6-AMP-lysine intermediate" evidence="12">
    <location>
        <position position="112"/>
    </location>
</feature>
<dbReference type="PROSITE" id="PS01056">
    <property type="entry name" value="DNA_LIGASE_N2"/>
    <property type="match status" value="1"/>
</dbReference>
<dbReference type="HAMAP" id="MF_01588">
    <property type="entry name" value="DNA_ligase_A"/>
    <property type="match status" value="1"/>
</dbReference>
<dbReference type="CDD" id="cd00114">
    <property type="entry name" value="LIGANc"/>
    <property type="match status" value="1"/>
</dbReference>
<comment type="caution">
    <text evidence="14">The sequence shown here is derived from an EMBL/GenBank/DDBJ whole genome shotgun (WGS) entry which is preliminary data.</text>
</comment>
<evidence type="ECO:0000259" key="13">
    <source>
        <dbReference type="PROSITE" id="PS50172"/>
    </source>
</evidence>
<dbReference type="InterPro" id="IPR012340">
    <property type="entry name" value="NA-bd_OB-fold"/>
</dbReference>
<dbReference type="GO" id="GO:0003911">
    <property type="term" value="F:DNA ligase (NAD+) activity"/>
    <property type="evidence" value="ECO:0007669"/>
    <property type="project" value="UniProtKB-UniRule"/>
</dbReference>
<dbReference type="InterPro" id="IPR036420">
    <property type="entry name" value="BRCT_dom_sf"/>
</dbReference>
<dbReference type="SMART" id="SM00532">
    <property type="entry name" value="LIGANc"/>
    <property type="match status" value="1"/>
</dbReference>
<dbReference type="Gene3D" id="1.10.150.20">
    <property type="entry name" value="5' to 3' exonuclease, C-terminal subdomain"/>
    <property type="match status" value="2"/>
</dbReference>
<dbReference type="NCBIfam" id="TIGR00575">
    <property type="entry name" value="dnlj"/>
    <property type="match status" value="1"/>
</dbReference>
<evidence type="ECO:0000256" key="4">
    <source>
        <dbReference type="ARBA" id="ARBA00022723"/>
    </source>
</evidence>
<dbReference type="SUPFAM" id="SSF52113">
    <property type="entry name" value="BRCT domain"/>
    <property type="match status" value="1"/>
</dbReference>
<keyword evidence="4 12" id="KW-0479">Metal-binding</keyword>
<dbReference type="SUPFAM" id="SSF50249">
    <property type="entry name" value="Nucleic acid-binding proteins"/>
    <property type="match status" value="1"/>
</dbReference>
<proteinExistence type="inferred from homology"/>
<dbReference type="Gene3D" id="2.40.50.140">
    <property type="entry name" value="Nucleic acid-binding proteins"/>
    <property type="match status" value="1"/>
</dbReference>
<evidence type="ECO:0000313" key="15">
    <source>
        <dbReference type="Proteomes" id="UP000377798"/>
    </source>
</evidence>
<dbReference type="AlphaFoldDB" id="A0A8H2M3D9"/>
<protein>
    <recommendedName>
        <fullName evidence="12">DNA ligase</fullName>
        <ecNumber evidence="12">6.5.1.2</ecNumber>
    </recommendedName>
    <alternativeName>
        <fullName evidence="12">Polydeoxyribonucleotide synthase [NAD(+)]</fullName>
    </alternativeName>
</protein>
<evidence type="ECO:0000256" key="9">
    <source>
        <dbReference type="ARBA" id="ARBA00023204"/>
    </source>
</evidence>
<dbReference type="Gene3D" id="3.40.50.10190">
    <property type="entry name" value="BRCT domain"/>
    <property type="match status" value="1"/>
</dbReference>
<evidence type="ECO:0000256" key="6">
    <source>
        <dbReference type="ARBA" id="ARBA00022833"/>
    </source>
</evidence>
<feature type="binding site" evidence="12">
    <location>
        <position position="167"/>
    </location>
    <ligand>
        <name>NAD(+)</name>
        <dbReference type="ChEBI" id="CHEBI:57540"/>
    </ligand>
</feature>
<evidence type="ECO:0000256" key="7">
    <source>
        <dbReference type="ARBA" id="ARBA00022842"/>
    </source>
</evidence>
<reference evidence="14 15" key="1">
    <citation type="submission" date="2019-02" db="EMBL/GenBank/DDBJ databases">
        <authorList>
            <consortium name="Pathogen Informatics"/>
        </authorList>
    </citation>
    <scope>NUCLEOTIDE SEQUENCE [LARGE SCALE GENOMIC DNA]</scope>
    <source>
        <strain evidence="14 15">3012STDY7089603</strain>
    </source>
</reference>
<dbReference type="InterPro" id="IPR013840">
    <property type="entry name" value="DNAligase_N"/>
</dbReference>
<dbReference type="Gene3D" id="1.10.287.610">
    <property type="entry name" value="Helix hairpin bin"/>
    <property type="match status" value="1"/>
</dbReference>
<evidence type="ECO:0000256" key="11">
    <source>
        <dbReference type="ARBA" id="ARBA00034005"/>
    </source>
</evidence>
<dbReference type="InterPro" id="IPR013839">
    <property type="entry name" value="DNAligase_adenylation"/>
</dbReference>
<dbReference type="GO" id="GO:0005829">
    <property type="term" value="C:cytosol"/>
    <property type="evidence" value="ECO:0007669"/>
    <property type="project" value="TreeGrafter"/>
</dbReference>
<evidence type="ECO:0000313" key="14">
    <source>
        <dbReference type="EMBL" id="VFB15799.1"/>
    </source>
</evidence>
<dbReference type="EC" id="6.5.1.2" evidence="12"/>
<dbReference type="PROSITE" id="PS50172">
    <property type="entry name" value="BRCT"/>
    <property type="match status" value="1"/>
</dbReference>
<dbReference type="RefSeq" id="WP_131748219.1">
    <property type="nucleotide sequence ID" value="NZ_CAACYI010000001.1"/>
</dbReference>
<comment type="similarity">
    <text evidence="12">Belongs to the NAD-dependent DNA ligase family. LigA subfamily.</text>
</comment>
<dbReference type="InterPro" id="IPR001357">
    <property type="entry name" value="BRCT_dom"/>
</dbReference>
<dbReference type="Gene3D" id="3.30.470.30">
    <property type="entry name" value="DNA ligase/mRNA capping enzyme"/>
    <property type="match status" value="1"/>
</dbReference>
<dbReference type="PANTHER" id="PTHR23389:SF9">
    <property type="entry name" value="DNA LIGASE"/>
    <property type="match status" value="1"/>
</dbReference>
<feature type="domain" description="BRCT" evidence="13">
    <location>
        <begin position="575"/>
        <end position="644"/>
    </location>
</feature>
<dbReference type="Pfam" id="PF14520">
    <property type="entry name" value="HHH_5"/>
    <property type="match status" value="1"/>
</dbReference>
<organism evidence="14 15">
    <name type="scientific">Urinicoccus massiliensis</name>
    <dbReference type="NCBI Taxonomy" id="1723382"/>
    <lineage>
        <taxon>Bacteria</taxon>
        <taxon>Bacillati</taxon>
        <taxon>Bacillota</taxon>
        <taxon>Tissierellia</taxon>
        <taxon>Tissierellales</taxon>
        <taxon>Peptoniphilaceae</taxon>
        <taxon>Urinicoccus</taxon>
    </lineage>
</organism>
<name>A0A8H2M3D9_9FIRM</name>
<dbReference type="PANTHER" id="PTHR23389">
    <property type="entry name" value="CHROMOSOME TRANSMISSION FIDELITY FACTOR 18"/>
    <property type="match status" value="1"/>
</dbReference>
<feature type="binding site" evidence="12">
    <location>
        <begin position="27"/>
        <end position="31"/>
    </location>
    <ligand>
        <name>NAD(+)</name>
        <dbReference type="ChEBI" id="CHEBI:57540"/>
    </ligand>
</feature>
<dbReference type="NCBIfam" id="NF005932">
    <property type="entry name" value="PRK07956.1"/>
    <property type="match status" value="1"/>
</dbReference>
<feature type="binding site" evidence="12">
    <location>
        <position position="279"/>
    </location>
    <ligand>
        <name>NAD(+)</name>
        <dbReference type="ChEBI" id="CHEBI:57540"/>
    </ligand>
</feature>
<feature type="binding site" evidence="12">
    <location>
        <position position="417"/>
    </location>
    <ligand>
        <name>Zn(2+)</name>
        <dbReference type="ChEBI" id="CHEBI:29105"/>
    </ligand>
</feature>
<feature type="binding site" evidence="12">
    <location>
        <position position="110"/>
    </location>
    <ligand>
        <name>NAD(+)</name>
        <dbReference type="ChEBI" id="CHEBI:57540"/>
    </ligand>
</feature>